<dbReference type="EMBL" id="KV453910">
    <property type="protein sequence ID" value="ODV81311.1"/>
    <property type="molecule type" value="Genomic_DNA"/>
</dbReference>
<keyword evidence="3" id="KW-1185">Reference proteome</keyword>
<evidence type="ECO:0000313" key="3">
    <source>
        <dbReference type="Proteomes" id="UP000094285"/>
    </source>
</evidence>
<gene>
    <name evidence="2" type="ORF">CANTADRAFT_20830</name>
</gene>
<protein>
    <submittedName>
        <fullName evidence="2">Uncharacterized protein</fullName>
    </submittedName>
</protein>
<evidence type="ECO:0000313" key="2">
    <source>
        <dbReference type="EMBL" id="ODV81311.1"/>
    </source>
</evidence>
<organism evidence="2 3">
    <name type="scientific">Suhomyces tanzawaensis NRRL Y-17324</name>
    <dbReference type="NCBI Taxonomy" id="984487"/>
    <lineage>
        <taxon>Eukaryota</taxon>
        <taxon>Fungi</taxon>
        <taxon>Dikarya</taxon>
        <taxon>Ascomycota</taxon>
        <taxon>Saccharomycotina</taxon>
        <taxon>Pichiomycetes</taxon>
        <taxon>Debaryomycetaceae</taxon>
        <taxon>Suhomyces</taxon>
    </lineage>
</organism>
<feature type="compositionally biased region" description="Polar residues" evidence="1">
    <location>
        <begin position="47"/>
        <end position="67"/>
    </location>
</feature>
<feature type="compositionally biased region" description="Polar residues" evidence="1">
    <location>
        <begin position="18"/>
        <end position="27"/>
    </location>
</feature>
<feature type="region of interest" description="Disordered" evidence="1">
    <location>
        <begin position="1"/>
        <end position="67"/>
    </location>
</feature>
<dbReference type="GeneID" id="30980762"/>
<dbReference type="AlphaFoldDB" id="A0A1E4SP58"/>
<dbReference type="RefSeq" id="XP_020066433.1">
    <property type="nucleotide sequence ID" value="XM_020206625.1"/>
</dbReference>
<sequence>MLGDRQVFMNEHVPSKRVPTSNSTAKSNKLFLRSTHTDEAPSPNTPPDTSLDTPNSLNPKTFGNTPTGLARILSAAKSNIREPSHHGCFTVTTQKPVSVEIPSVCTAESPDMTSGIDTTRWVPFLEKPIVSSQCETRQDESQVSGVDEITNKSTPRDYPASLMEQNNPIQATALAHMKAPLLPKNALLELDRVERTPFDSRLVGPLYNVPQFDQHMNDEWRLLFILEHEWHEMDTPVGPNSLWERVKVALLSWMYPQDYYSKYPWAKFTELVGSEAREPEM</sequence>
<accession>A0A1E4SP58</accession>
<reference evidence="3" key="1">
    <citation type="submission" date="2016-05" db="EMBL/GenBank/DDBJ databases">
        <title>Comparative genomics of biotechnologically important yeasts.</title>
        <authorList>
            <consortium name="DOE Joint Genome Institute"/>
            <person name="Riley R."/>
            <person name="Haridas S."/>
            <person name="Wolfe K.H."/>
            <person name="Lopes M.R."/>
            <person name="Hittinger C.T."/>
            <person name="Goker M."/>
            <person name="Salamov A."/>
            <person name="Wisecaver J."/>
            <person name="Long T.M."/>
            <person name="Aerts A.L."/>
            <person name="Barry K."/>
            <person name="Choi C."/>
            <person name="Clum A."/>
            <person name="Coughlan A.Y."/>
            <person name="Deshpande S."/>
            <person name="Douglass A.P."/>
            <person name="Hanson S.J."/>
            <person name="Klenk H.-P."/>
            <person name="Labutti K."/>
            <person name="Lapidus A."/>
            <person name="Lindquist E."/>
            <person name="Lipzen A."/>
            <person name="Meier-Kolthoff J.P."/>
            <person name="Ohm R.A."/>
            <person name="Otillar R.P."/>
            <person name="Pangilinan J."/>
            <person name="Peng Y."/>
            <person name="Rokas A."/>
            <person name="Rosa C.A."/>
            <person name="Scheuner C."/>
            <person name="Sibirny A.A."/>
            <person name="Slot J.C."/>
            <person name="Stielow J.B."/>
            <person name="Sun H."/>
            <person name="Kurtzman C.P."/>
            <person name="Blackwell M."/>
            <person name="Grigoriev I.V."/>
            <person name="Jeffries T.W."/>
        </authorList>
    </citation>
    <scope>NUCLEOTIDE SEQUENCE [LARGE SCALE GENOMIC DNA]</scope>
    <source>
        <strain evidence="3">NRRL Y-17324</strain>
    </source>
</reference>
<proteinExistence type="predicted"/>
<name>A0A1E4SP58_9ASCO</name>
<dbReference type="Proteomes" id="UP000094285">
    <property type="component" value="Unassembled WGS sequence"/>
</dbReference>
<evidence type="ECO:0000256" key="1">
    <source>
        <dbReference type="SAM" id="MobiDB-lite"/>
    </source>
</evidence>